<evidence type="ECO:0000313" key="2">
    <source>
        <dbReference type="Proteomes" id="UP000699462"/>
    </source>
</evidence>
<evidence type="ECO:0000313" key="1">
    <source>
        <dbReference type="EMBL" id="KAF8561062.1"/>
    </source>
</evidence>
<dbReference type="AlphaFoldDB" id="A0A8T0D049"/>
<accession>A0A8T0D049</accession>
<feature type="non-terminal residue" evidence="1">
    <location>
        <position position="1"/>
    </location>
</feature>
<protein>
    <submittedName>
        <fullName evidence="1">Uncharacterized protein</fullName>
    </submittedName>
</protein>
<keyword evidence="2" id="KW-1185">Reference proteome</keyword>
<name>A0A8T0D049_9TREM</name>
<gene>
    <name evidence="1" type="ORF">P879_11965</name>
</gene>
<comment type="caution">
    <text evidence="1">The sequence shown here is derived from an EMBL/GenBank/DDBJ whole genome shotgun (WGS) entry which is preliminary data.</text>
</comment>
<proteinExistence type="predicted"/>
<reference evidence="1 2" key="1">
    <citation type="submission" date="2019-07" db="EMBL/GenBank/DDBJ databases">
        <title>Annotation for the trematode Paragonimus westermani.</title>
        <authorList>
            <person name="Choi Y.-J."/>
        </authorList>
    </citation>
    <scope>NUCLEOTIDE SEQUENCE [LARGE SCALE GENOMIC DNA]</scope>
    <source>
        <strain evidence="1">180907_Pwestermani</strain>
    </source>
</reference>
<dbReference type="EMBL" id="JTDF01022020">
    <property type="protein sequence ID" value="KAF8561062.1"/>
    <property type="molecule type" value="Genomic_DNA"/>
</dbReference>
<dbReference type="Proteomes" id="UP000699462">
    <property type="component" value="Unassembled WGS sequence"/>
</dbReference>
<organism evidence="1 2">
    <name type="scientific">Paragonimus westermani</name>
    <dbReference type="NCBI Taxonomy" id="34504"/>
    <lineage>
        <taxon>Eukaryota</taxon>
        <taxon>Metazoa</taxon>
        <taxon>Spiralia</taxon>
        <taxon>Lophotrochozoa</taxon>
        <taxon>Platyhelminthes</taxon>
        <taxon>Trematoda</taxon>
        <taxon>Digenea</taxon>
        <taxon>Plagiorchiida</taxon>
        <taxon>Troglotremata</taxon>
        <taxon>Troglotrematidae</taxon>
        <taxon>Paragonimus</taxon>
    </lineage>
</organism>
<sequence>EEICFALIKHGQVSGVLEACQSTLTECDADLSVVHHVNEHQICENMAIDEGQLASFSTLDGVMRLELNQMELDMLNVLFERIEETFLSMSETAEPGPVQQKSPLDVGALKNLHQTVMKNTESKLNKQKAELAQIHQLDAVLSNQAVWLDRNGADLARLVAPRGLSTSTAQELMTQFKVLVQSALCASLLRNFVTVQLISSARICVCS</sequence>